<proteinExistence type="inferred from homology"/>
<organism evidence="12 13">
    <name type="scientific">Lolium multiflorum</name>
    <name type="common">Italian ryegrass</name>
    <name type="synonym">Lolium perenne subsp. multiflorum</name>
    <dbReference type="NCBI Taxonomy" id="4521"/>
    <lineage>
        <taxon>Eukaryota</taxon>
        <taxon>Viridiplantae</taxon>
        <taxon>Streptophyta</taxon>
        <taxon>Embryophyta</taxon>
        <taxon>Tracheophyta</taxon>
        <taxon>Spermatophyta</taxon>
        <taxon>Magnoliopsida</taxon>
        <taxon>Liliopsida</taxon>
        <taxon>Poales</taxon>
        <taxon>Poaceae</taxon>
        <taxon>BOP clade</taxon>
        <taxon>Pooideae</taxon>
        <taxon>Poodae</taxon>
        <taxon>Poeae</taxon>
        <taxon>Poeae Chloroplast Group 2 (Poeae type)</taxon>
        <taxon>Loliodinae</taxon>
        <taxon>Loliinae</taxon>
        <taxon>Lolium</taxon>
    </lineage>
</organism>
<dbReference type="InterPro" id="IPR035952">
    <property type="entry name" value="Rhomboid-like_sf"/>
</dbReference>
<gene>
    <name evidence="12" type="ORF">QYE76_055080</name>
</gene>
<keyword evidence="6" id="KW-0809">Transit peptide</keyword>
<accession>A0AAD8T0C3</accession>
<name>A0AAD8T0C3_LOLMU</name>
<feature type="domain" description="Peptidase S54 rhomboid" evidence="11">
    <location>
        <begin position="163"/>
        <end position="313"/>
    </location>
</feature>
<evidence type="ECO:0000259" key="11">
    <source>
        <dbReference type="Pfam" id="PF01694"/>
    </source>
</evidence>
<protein>
    <recommendedName>
        <fullName evidence="11">Peptidase S54 rhomboid domain-containing protein</fullName>
    </recommendedName>
</protein>
<evidence type="ECO:0000256" key="2">
    <source>
        <dbReference type="ARBA" id="ARBA00009045"/>
    </source>
</evidence>
<feature type="transmembrane region" description="Helical" evidence="10">
    <location>
        <begin position="266"/>
        <end position="286"/>
    </location>
</feature>
<evidence type="ECO:0000256" key="8">
    <source>
        <dbReference type="ARBA" id="ARBA00023136"/>
    </source>
</evidence>
<keyword evidence="13" id="KW-1185">Reference proteome</keyword>
<feature type="transmembrane region" description="Helical" evidence="10">
    <location>
        <begin position="203"/>
        <end position="221"/>
    </location>
</feature>
<dbReference type="SUPFAM" id="SSF144091">
    <property type="entry name" value="Rhomboid-like"/>
    <property type="match status" value="1"/>
</dbReference>
<dbReference type="Proteomes" id="UP001231189">
    <property type="component" value="Unassembled WGS sequence"/>
</dbReference>
<evidence type="ECO:0000313" key="12">
    <source>
        <dbReference type="EMBL" id="KAK1666921.1"/>
    </source>
</evidence>
<dbReference type="AlphaFoldDB" id="A0AAD8T0C3"/>
<evidence type="ECO:0000256" key="10">
    <source>
        <dbReference type="SAM" id="Phobius"/>
    </source>
</evidence>
<dbReference type="PANTHER" id="PTHR43731">
    <property type="entry name" value="RHOMBOID PROTEASE"/>
    <property type="match status" value="1"/>
</dbReference>
<dbReference type="Gene3D" id="1.20.1540.10">
    <property type="entry name" value="Rhomboid-like"/>
    <property type="match status" value="1"/>
</dbReference>
<evidence type="ECO:0000256" key="9">
    <source>
        <dbReference type="SAM" id="MobiDB-lite"/>
    </source>
</evidence>
<comment type="subcellular location">
    <subcellularLocation>
        <location evidence="1">Membrane</location>
        <topology evidence="1">Multi-pass membrane protein</topology>
    </subcellularLocation>
</comment>
<feature type="region of interest" description="Disordered" evidence="9">
    <location>
        <begin position="16"/>
        <end position="44"/>
    </location>
</feature>
<comment type="similarity">
    <text evidence="2">Belongs to the peptidase S54 family.</text>
</comment>
<sequence length="322" mass="34826">MAMARRLPQLRSLLAQQAPRTAIPKPRTLPIPHSRFLHSSSPPAAASRSPMSHFPWRSAGTLLPVSAAAVAAAARAAAKRWLAARASGSLELFSMQRKGAARCPPSSSTSPRRGLWARFVPSADGAVLMLMVANVAVYMLWQKADPTFMRDHFTISLENLSSGRLHTLLTSAFSHAEPRHLFNNMMCLFFFGSTISSSFGPAFLSKLYIAGALVGSTFYLVEKAFAGPGKQGHVEGDSSRTSGLGASAAVNAIFFLYTFLNPKGRVYLYFLVPVPAAALGVCWIALDLWRVREGERRASGFFHFGGTVVAALAWARLGKGWI</sequence>
<evidence type="ECO:0000256" key="6">
    <source>
        <dbReference type="ARBA" id="ARBA00022946"/>
    </source>
</evidence>
<dbReference type="InterPro" id="IPR022764">
    <property type="entry name" value="Peptidase_S54_rhomboid_dom"/>
</dbReference>
<feature type="transmembrane region" description="Helical" evidence="10">
    <location>
        <begin position="298"/>
        <end position="317"/>
    </location>
</feature>
<evidence type="ECO:0000256" key="7">
    <source>
        <dbReference type="ARBA" id="ARBA00022989"/>
    </source>
</evidence>
<evidence type="ECO:0000256" key="3">
    <source>
        <dbReference type="ARBA" id="ARBA00022670"/>
    </source>
</evidence>
<dbReference type="PANTHER" id="PTHR43731:SF14">
    <property type="entry name" value="PRESENILIN-ASSOCIATED RHOMBOID-LIKE PROTEIN, MITOCHONDRIAL"/>
    <property type="match status" value="1"/>
</dbReference>
<evidence type="ECO:0000256" key="5">
    <source>
        <dbReference type="ARBA" id="ARBA00022801"/>
    </source>
</evidence>
<keyword evidence="4 10" id="KW-0812">Transmembrane</keyword>
<keyword evidence="8 10" id="KW-0472">Membrane</keyword>
<dbReference type="GO" id="GO:0004252">
    <property type="term" value="F:serine-type endopeptidase activity"/>
    <property type="evidence" value="ECO:0007669"/>
    <property type="project" value="InterPro"/>
</dbReference>
<evidence type="ECO:0000256" key="1">
    <source>
        <dbReference type="ARBA" id="ARBA00004141"/>
    </source>
</evidence>
<dbReference type="InterPro" id="IPR050925">
    <property type="entry name" value="Rhomboid_protease_S54"/>
</dbReference>
<dbReference type="FunFam" id="1.20.1540.10:FF:000018">
    <property type="entry name" value="RHOMBOID-like protein 12, mitochondrial"/>
    <property type="match status" value="1"/>
</dbReference>
<dbReference type="GO" id="GO:0016020">
    <property type="term" value="C:membrane"/>
    <property type="evidence" value="ECO:0007669"/>
    <property type="project" value="UniProtKB-SubCell"/>
</dbReference>
<feature type="transmembrane region" description="Helical" evidence="10">
    <location>
        <begin position="242"/>
        <end position="260"/>
    </location>
</feature>
<evidence type="ECO:0000256" key="4">
    <source>
        <dbReference type="ARBA" id="ARBA00022692"/>
    </source>
</evidence>
<dbReference type="GO" id="GO:0006508">
    <property type="term" value="P:proteolysis"/>
    <property type="evidence" value="ECO:0007669"/>
    <property type="project" value="UniProtKB-KW"/>
</dbReference>
<keyword evidence="3" id="KW-0645">Protease</keyword>
<dbReference type="EMBL" id="JAUUTY010000003">
    <property type="protein sequence ID" value="KAK1666921.1"/>
    <property type="molecule type" value="Genomic_DNA"/>
</dbReference>
<comment type="caution">
    <text evidence="12">The sequence shown here is derived from an EMBL/GenBank/DDBJ whole genome shotgun (WGS) entry which is preliminary data.</text>
</comment>
<dbReference type="Pfam" id="PF01694">
    <property type="entry name" value="Rhomboid"/>
    <property type="match status" value="1"/>
</dbReference>
<keyword evidence="7 10" id="KW-1133">Transmembrane helix</keyword>
<keyword evidence="5" id="KW-0378">Hydrolase</keyword>
<reference evidence="12" key="1">
    <citation type="submission" date="2023-07" db="EMBL/GenBank/DDBJ databases">
        <title>A chromosome-level genome assembly of Lolium multiflorum.</title>
        <authorList>
            <person name="Chen Y."/>
            <person name="Copetti D."/>
            <person name="Kolliker R."/>
            <person name="Studer B."/>
        </authorList>
    </citation>
    <scope>NUCLEOTIDE SEQUENCE</scope>
    <source>
        <strain evidence="12">02402/16</strain>
        <tissue evidence="12">Leaf</tissue>
    </source>
</reference>
<evidence type="ECO:0000313" key="13">
    <source>
        <dbReference type="Proteomes" id="UP001231189"/>
    </source>
</evidence>
<feature type="transmembrane region" description="Helical" evidence="10">
    <location>
        <begin position="119"/>
        <end position="141"/>
    </location>
</feature>